<evidence type="ECO:0000313" key="8">
    <source>
        <dbReference type="Proteomes" id="UP000794436"/>
    </source>
</evidence>
<dbReference type="PRINTS" id="PR00449">
    <property type="entry name" value="RASTRNSFRMNG"/>
</dbReference>
<dbReference type="AlphaFoldDB" id="A0A8K1FI57"/>
<dbReference type="InterPro" id="IPR000980">
    <property type="entry name" value="SH2"/>
</dbReference>
<dbReference type="Proteomes" id="UP000794436">
    <property type="component" value="Unassembled WGS sequence"/>
</dbReference>
<dbReference type="InterPro" id="IPR001806">
    <property type="entry name" value="Small_GTPase"/>
</dbReference>
<dbReference type="OrthoDB" id="5976022at2759"/>
<name>A0A8K1FI57_PYTOL</name>
<dbReference type="Pfam" id="PF00071">
    <property type="entry name" value="Ras"/>
    <property type="match status" value="1"/>
</dbReference>
<dbReference type="SMART" id="SM00252">
    <property type="entry name" value="SH2"/>
    <property type="match status" value="1"/>
</dbReference>
<feature type="region of interest" description="Disordered" evidence="5">
    <location>
        <begin position="608"/>
        <end position="647"/>
    </location>
</feature>
<dbReference type="Gene3D" id="3.30.505.10">
    <property type="entry name" value="SH2 domain"/>
    <property type="match status" value="1"/>
</dbReference>
<reference evidence="7" key="1">
    <citation type="submission" date="2019-03" db="EMBL/GenBank/DDBJ databases">
        <title>Long read genome sequence of the mycoparasitic Pythium oligandrum ATCC 38472 isolated from sugarbeet rhizosphere.</title>
        <authorList>
            <person name="Gaulin E."/>
        </authorList>
    </citation>
    <scope>NUCLEOTIDE SEQUENCE</scope>
    <source>
        <strain evidence="7">ATCC 38472_TT</strain>
    </source>
</reference>
<evidence type="ECO:0000259" key="6">
    <source>
        <dbReference type="PROSITE" id="PS50001"/>
    </source>
</evidence>
<keyword evidence="8" id="KW-1185">Reference proteome</keyword>
<keyword evidence="4" id="KW-0727">SH2 domain</keyword>
<evidence type="ECO:0000256" key="2">
    <source>
        <dbReference type="ARBA" id="ARBA00022741"/>
    </source>
</evidence>
<dbReference type="GO" id="GO:0090385">
    <property type="term" value="P:phagosome-lysosome fusion"/>
    <property type="evidence" value="ECO:0007669"/>
    <property type="project" value="TreeGrafter"/>
</dbReference>
<dbReference type="PANTHER" id="PTHR47981:SF39">
    <property type="entry name" value="RAS-RELATED PROTEIN RAB"/>
    <property type="match status" value="1"/>
</dbReference>
<dbReference type="SUPFAM" id="SSF55550">
    <property type="entry name" value="SH2 domain"/>
    <property type="match status" value="1"/>
</dbReference>
<dbReference type="InterPro" id="IPR036860">
    <property type="entry name" value="SH2_dom_sf"/>
</dbReference>
<feature type="domain" description="SH2" evidence="6">
    <location>
        <begin position="502"/>
        <end position="571"/>
    </location>
</feature>
<dbReference type="GO" id="GO:0005525">
    <property type="term" value="F:GTP binding"/>
    <property type="evidence" value="ECO:0007669"/>
    <property type="project" value="UniProtKB-KW"/>
</dbReference>
<accession>A0A8K1FI57</accession>
<comment type="caution">
    <text evidence="7">The sequence shown here is derived from an EMBL/GenBank/DDBJ whole genome shotgun (WGS) entry which is preliminary data.</text>
</comment>
<sequence length="746" mass="84318">MHTTKGSSTPSTPRHGANAASNATGGVPSTHNASPQVNVATEAATSSWMKMISSTLLGDPTSLFTRKPTTPRTAAFNAAKKGRSKYDVDDTRTFKIALVGGSGVGKTSIVRRWFQRSFQSTYSPTIGVDVFTLPFTYHGEEILLEIWDVSSMEVDNTQSSLHALLCEDLDGIFFVFNVHRVSSIAAIDKWRYNLAKYISAKELPFFLLAHKADMIQKRIMSSDDIAAYSKAGGYRGWIWTVGRPNFGENDKHPPVMQALDRMVECIWHERERKPQPVQTKGLFDSETQRRPLPVVHVDQDLHDFSTSLLRLPMKAITTLPRDENLLPIDEKFETPPSRQSFSNKPAAPGFASTWILGNEKAAFLRVTEDSVLAVHEDETDDESHDGWRQREEFAKGGKMDESEEESEEEEEDSDEEEESEEEEEEEGEEGENDDKEENEDDDEDEDEEEDAKSTSTVAEQEQAAEEQESHPPAMARRPSVHGLSEEVRRAQQLQNDLDAWRFFAGSISRYRAEEILSGREEGTFLLRRKDAQTLVLSYVGPDHVHHALIEYSNRRYFVGSSKSAQASFSTLYRCLRSVRRYAYRGLIFTRNVDFRVVNKEEMALEEDGVKPTQTLQVNTHHATSAWRSGSANSTPNRRGASPKKRNTRLSSGLLAHQEHVQVPPKSRIDEIGKTFYDQITQRLQLSSSQEHDSTSPISVAGLLEMVEEEKAELKGMRATDTEAQWRQLVKNMEVWNRIIVNLELQP</sequence>
<keyword evidence="2" id="KW-0547">Nucleotide-binding</keyword>
<dbReference type="SMART" id="SM00175">
    <property type="entry name" value="RAB"/>
    <property type="match status" value="1"/>
</dbReference>
<proteinExistence type="inferred from homology"/>
<dbReference type="Pfam" id="PF00017">
    <property type="entry name" value="SH2"/>
    <property type="match status" value="1"/>
</dbReference>
<feature type="compositionally biased region" description="Polar residues" evidence="5">
    <location>
        <begin position="1"/>
        <end position="12"/>
    </location>
</feature>
<feature type="region of interest" description="Disordered" evidence="5">
    <location>
        <begin position="375"/>
        <end position="488"/>
    </location>
</feature>
<evidence type="ECO:0000256" key="1">
    <source>
        <dbReference type="ARBA" id="ARBA00006270"/>
    </source>
</evidence>
<dbReference type="SUPFAM" id="SSF52540">
    <property type="entry name" value="P-loop containing nucleoside triphosphate hydrolases"/>
    <property type="match status" value="1"/>
</dbReference>
<dbReference type="PANTHER" id="PTHR47981">
    <property type="entry name" value="RAB FAMILY"/>
    <property type="match status" value="1"/>
</dbReference>
<dbReference type="GO" id="GO:0005764">
    <property type="term" value="C:lysosome"/>
    <property type="evidence" value="ECO:0007669"/>
    <property type="project" value="TreeGrafter"/>
</dbReference>
<dbReference type="EMBL" id="SPLM01000039">
    <property type="protein sequence ID" value="TMW64635.1"/>
    <property type="molecule type" value="Genomic_DNA"/>
</dbReference>
<dbReference type="CDD" id="cd00154">
    <property type="entry name" value="Rab"/>
    <property type="match status" value="1"/>
</dbReference>
<feature type="region of interest" description="Disordered" evidence="5">
    <location>
        <begin position="1"/>
        <end position="34"/>
    </location>
</feature>
<evidence type="ECO:0000313" key="7">
    <source>
        <dbReference type="EMBL" id="TMW64635.1"/>
    </source>
</evidence>
<feature type="compositionally biased region" description="Acidic residues" evidence="5">
    <location>
        <begin position="401"/>
        <end position="450"/>
    </location>
</feature>
<comment type="similarity">
    <text evidence="1">Belongs to the small GTPase superfamily. Rab family.</text>
</comment>
<dbReference type="PROSITE" id="PS51419">
    <property type="entry name" value="RAB"/>
    <property type="match status" value="1"/>
</dbReference>
<organism evidence="7 8">
    <name type="scientific">Pythium oligandrum</name>
    <name type="common">Mycoparasitic fungus</name>
    <dbReference type="NCBI Taxonomy" id="41045"/>
    <lineage>
        <taxon>Eukaryota</taxon>
        <taxon>Sar</taxon>
        <taxon>Stramenopiles</taxon>
        <taxon>Oomycota</taxon>
        <taxon>Peronosporomycetes</taxon>
        <taxon>Pythiales</taxon>
        <taxon>Pythiaceae</taxon>
        <taxon>Pythium</taxon>
    </lineage>
</organism>
<feature type="compositionally biased region" description="Polar residues" evidence="5">
    <location>
        <begin position="611"/>
        <end position="636"/>
    </location>
</feature>
<evidence type="ECO:0000256" key="5">
    <source>
        <dbReference type="SAM" id="MobiDB-lite"/>
    </source>
</evidence>
<dbReference type="CDD" id="cd00173">
    <property type="entry name" value="SH2"/>
    <property type="match status" value="1"/>
</dbReference>
<keyword evidence="3" id="KW-0342">GTP-binding</keyword>
<dbReference type="SMART" id="SM00173">
    <property type="entry name" value="RAS"/>
    <property type="match status" value="1"/>
</dbReference>
<feature type="compositionally biased region" description="Polar residues" evidence="5">
    <location>
        <begin position="19"/>
        <end position="34"/>
    </location>
</feature>
<dbReference type="Gene3D" id="3.40.50.300">
    <property type="entry name" value="P-loop containing nucleotide triphosphate hydrolases"/>
    <property type="match status" value="1"/>
</dbReference>
<dbReference type="InterPro" id="IPR027417">
    <property type="entry name" value="P-loop_NTPase"/>
</dbReference>
<dbReference type="GO" id="GO:0045335">
    <property type="term" value="C:phagocytic vesicle"/>
    <property type="evidence" value="ECO:0007669"/>
    <property type="project" value="TreeGrafter"/>
</dbReference>
<dbReference type="GO" id="GO:0003924">
    <property type="term" value="F:GTPase activity"/>
    <property type="evidence" value="ECO:0007669"/>
    <property type="project" value="InterPro"/>
</dbReference>
<dbReference type="PROSITE" id="PS50001">
    <property type="entry name" value="SH2"/>
    <property type="match status" value="1"/>
</dbReference>
<protein>
    <recommendedName>
        <fullName evidence="6">SH2 domain-containing protein</fullName>
    </recommendedName>
</protein>
<dbReference type="GO" id="GO:0008333">
    <property type="term" value="P:endosome to lysosome transport"/>
    <property type="evidence" value="ECO:0007669"/>
    <property type="project" value="TreeGrafter"/>
</dbReference>
<gene>
    <name evidence="7" type="ORF">Poli38472_011515</name>
</gene>
<feature type="compositionally biased region" description="Basic and acidic residues" evidence="5">
    <location>
        <begin position="384"/>
        <end position="400"/>
    </location>
</feature>
<dbReference type="GO" id="GO:0005770">
    <property type="term" value="C:late endosome"/>
    <property type="evidence" value="ECO:0007669"/>
    <property type="project" value="TreeGrafter"/>
</dbReference>
<evidence type="ECO:0000256" key="4">
    <source>
        <dbReference type="PROSITE-ProRule" id="PRU00191"/>
    </source>
</evidence>
<evidence type="ECO:0000256" key="3">
    <source>
        <dbReference type="ARBA" id="ARBA00023134"/>
    </source>
</evidence>